<comment type="function">
    <text evidence="9">Member of the two-component regulatory system BvgS/BvgA. Phosphorylates BvgA via a four-step phosphorelay in response to environmental signals.</text>
</comment>
<keyword evidence="5" id="KW-0732">Signal</keyword>
<dbReference type="SMART" id="SM00387">
    <property type="entry name" value="HATPase_c"/>
    <property type="match status" value="1"/>
</dbReference>
<name>A0A3N7HPC0_9BURK</name>
<dbReference type="SMART" id="SM00388">
    <property type="entry name" value="HisKA"/>
    <property type="match status" value="1"/>
</dbReference>
<dbReference type="PROSITE" id="PS50109">
    <property type="entry name" value="HIS_KIN"/>
    <property type="match status" value="1"/>
</dbReference>
<dbReference type="CDD" id="cd00082">
    <property type="entry name" value="HisKA"/>
    <property type="match status" value="1"/>
</dbReference>
<dbReference type="Gene3D" id="1.10.287.130">
    <property type="match status" value="1"/>
</dbReference>
<dbReference type="Proteomes" id="UP000267464">
    <property type="component" value="Unassembled WGS sequence"/>
</dbReference>
<dbReference type="PROSITE" id="PS50112">
    <property type="entry name" value="PAS"/>
    <property type="match status" value="3"/>
</dbReference>
<keyword evidence="4" id="KW-0808">Transferase</keyword>
<comment type="caution">
    <text evidence="14">The sequence shown here is derived from an EMBL/GenBank/DDBJ whole genome shotgun (WGS) entry which is preliminary data.</text>
</comment>
<reference evidence="14 15" key="2">
    <citation type="submission" date="2018-12" db="EMBL/GenBank/DDBJ databases">
        <title>Rhizobacter gummiphilus sp. nov., a rubber-degrading bacterium isolated from the soil of a botanical garden in Japan.</title>
        <authorList>
            <person name="Shunsuke S.S."/>
        </authorList>
    </citation>
    <scope>NUCLEOTIDE SEQUENCE [LARGE SCALE GENOMIC DNA]</scope>
    <source>
        <strain evidence="14 15">S-16</strain>
    </source>
</reference>
<dbReference type="SMART" id="SM00091">
    <property type="entry name" value="PAS"/>
    <property type="match status" value="3"/>
</dbReference>
<dbReference type="SUPFAM" id="SSF47384">
    <property type="entry name" value="Homodimeric domain of signal transducing histidine kinase"/>
    <property type="match status" value="1"/>
</dbReference>
<evidence type="ECO:0000256" key="9">
    <source>
        <dbReference type="ARBA" id="ARBA00058004"/>
    </source>
</evidence>
<keyword evidence="8" id="KW-0843">Virulence</keyword>
<evidence type="ECO:0000256" key="4">
    <source>
        <dbReference type="ARBA" id="ARBA00022679"/>
    </source>
</evidence>
<reference evidence="14 15" key="1">
    <citation type="submission" date="2018-08" db="EMBL/GenBank/DDBJ databases">
        <authorList>
            <person name="Khan S.A."/>
            <person name="Jeon C.O."/>
            <person name="Chun B.H."/>
            <person name="Jeong S.E."/>
        </authorList>
    </citation>
    <scope>NUCLEOTIDE SEQUENCE [LARGE SCALE GENOMIC DNA]</scope>
    <source>
        <strain evidence="14 15">S-16</strain>
    </source>
</reference>
<dbReference type="SMART" id="SM00086">
    <property type="entry name" value="PAC"/>
    <property type="match status" value="3"/>
</dbReference>
<dbReference type="CDD" id="cd16922">
    <property type="entry name" value="HATPase_EvgS-ArcB-TorS-like"/>
    <property type="match status" value="1"/>
</dbReference>
<dbReference type="PROSITE" id="PS50113">
    <property type="entry name" value="PAC"/>
    <property type="match status" value="2"/>
</dbReference>
<organism evidence="14 15">
    <name type="scientific">Piscinibacter terrae</name>
    <dbReference type="NCBI Taxonomy" id="2496871"/>
    <lineage>
        <taxon>Bacteria</taxon>
        <taxon>Pseudomonadati</taxon>
        <taxon>Pseudomonadota</taxon>
        <taxon>Betaproteobacteria</taxon>
        <taxon>Burkholderiales</taxon>
        <taxon>Sphaerotilaceae</taxon>
        <taxon>Piscinibacter</taxon>
    </lineage>
</organism>
<gene>
    <name evidence="14" type="ORF">DZC73_15440</name>
</gene>
<dbReference type="CDD" id="cd00130">
    <property type="entry name" value="PAS"/>
    <property type="match status" value="3"/>
</dbReference>
<keyword evidence="6" id="KW-0418">Kinase</keyword>
<dbReference type="PANTHER" id="PTHR43047:SF68">
    <property type="entry name" value="HISTIDINE KINASE 5"/>
    <property type="match status" value="1"/>
</dbReference>
<dbReference type="GO" id="GO:0009927">
    <property type="term" value="F:histidine phosphotransfer kinase activity"/>
    <property type="evidence" value="ECO:0007669"/>
    <property type="project" value="TreeGrafter"/>
</dbReference>
<dbReference type="InterPro" id="IPR003594">
    <property type="entry name" value="HATPase_dom"/>
</dbReference>
<dbReference type="InterPro" id="IPR000700">
    <property type="entry name" value="PAS-assoc_C"/>
</dbReference>
<dbReference type="InterPro" id="IPR036890">
    <property type="entry name" value="HATPase_C_sf"/>
</dbReference>
<dbReference type="OrthoDB" id="9770795at2"/>
<keyword evidence="15" id="KW-1185">Reference proteome</keyword>
<dbReference type="SUPFAM" id="SSF55785">
    <property type="entry name" value="PYP-like sensor domain (PAS domain)"/>
    <property type="match status" value="3"/>
</dbReference>
<dbReference type="GO" id="GO:0005886">
    <property type="term" value="C:plasma membrane"/>
    <property type="evidence" value="ECO:0007669"/>
    <property type="project" value="TreeGrafter"/>
</dbReference>
<dbReference type="EMBL" id="QUSW01000004">
    <property type="protein sequence ID" value="RQP23543.1"/>
    <property type="molecule type" value="Genomic_DNA"/>
</dbReference>
<feature type="domain" description="PAC" evidence="13">
    <location>
        <begin position="329"/>
        <end position="379"/>
    </location>
</feature>
<dbReference type="GO" id="GO:0006355">
    <property type="term" value="P:regulation of DNA-templated transcription"/>
    <property type="evidence" value="ECO:0007669"/>
    <property type="project" value="InterPro"/>
</dbReference>
<comment type="catalytic activity">
    <reaction evidence="1">
        <text>ATP + protein L-histidine = ADP + protein N-phospho-L-histidine.</text>
        <dbReference type="EC" id="2.7.13.3"/>
    </reaction>
</comment>
<evidence type="ECO:0000256" key="7">
    <source>
        <dbReference type="ARBA" id="ARBA00023012"/>
    </source>
</evidence>
<dbReference type="RefSeq" id="WP_124541263.1">
    <property type="nucleotide sequence ID" value="NZ_QUSW01000004.1"/>
</dbReference>
<evidence type="ECO:0000256" key="2">
    <source>
        <dbReference type="ARBA" id="ARBA00012438"/>
    </source>
</evidence>
<dbReference type="Pfam" id="PF00512">
    <property type="entry name" value="HisKA"/>
    <property type="match status" value="1"/>
</dbReference>
<accession>A0A3N7HPC0</accession>
<evidence type="ECO:0000256" key="1">
    <source>
        <dbReference type="ARBA" id="ARBA00000085"/>
    </source>
</evidence>
<feature type="domain" description="PAS" evidence="12">
    <location>
        <begin position="127"/>
        <end position="180"/>
    </location>
</feature>
<feature type="domain" description="PAS" evidence="12">
    <location>
        <begin position="11"/>
        <end position="73"/>
    </location>
</feature>
<dbReference type="InterPro" id="IPR003661">
    <property type="entry name" value="HisK_dim/P_dom"/>
</dbReference>
<dbReference type="AlphaFoldDB" id="A0A3N7HPC0"/>
<keyword evidence="7" id="KW-0902">Two-component regulatory system</keyword>
<sequence>MASSFDAAVRDHNPDAVVILDPVGCVLHWSSAAEAIFGYASLEATGRSMADLVVADEQRASFDQMLSDARLRGVTIDESVRHRKDGSALHVSGSAKAVNSSDGLLEFFVITQKDVTPLKTLRDTRLVEAKFRDLLETTPDAMLIVNVTGRIVLANAQAQEVFGHARADMLGQPVEMLLPKRYRQSHIGRRAGFFGKPRTRSMGAGLELFGQRKSGEEFPVEISLSPLQTEEGTMVMCAVRDTTDRIEARRKADRQFRDLLESAPDAMVIVEESGRIVLVNSQTLRLFGWKREELLGQAVEVLVPQRFRDAHPGRRAGFFASPKVRQMGAGLELYGLRKDGSEFPVEISLSPIQTEDGLLIASTIRDATERRRSEQLLQEANRLKSEFLANMSHELRTPLNGILGFTELLIDQRPGTLNDTQLEYLGDIHECGQHLLQLINDVLDLSKVEAGRMEVYPEEFALQQAVVSVCNVVAPIARKKQITLRSPVIDGLDKVTLDLQKFRQILFNLLSNAVKFTDAGGEVSVTAERCGDDRWRMSVKDTGIGIAQTDMGRLFEAFRQLDGGLTRRYEGTGLGLTLTRRLVELHGGRIEVHSEEGVGSTFHVELPTTIAQPVAH</sequence>
<dbReference type="InterPro" id="IPR005467">
    <property type="entry name" value="His_kinase_dom"/>
</dbReference>
<evidence type="ECO:0000313" key="15">
    <source>
        <dbReference type="Proteomes" id="UP000267464"/>
    </source>
</evidence>
<dbReference type="InterPro" id="IPR004358">
    <property type="entry name" value="Sig_transdc_His_kin-like_C"/>
</dbReference>
<evidence type="ECO:0000256" key="3">
    <source>
        <dbReference type="ARBA" id="ARBA00022553"/>
    </source>
</evidence>
<dbReference type="InterPro" id="IPR035965">
    <property type="entry name" value="PAS-like_dom_sf"/>
</dbReference>
<feature type="domain" description="Histidine kinase" evidence="11">
    <location>
        <begin position="390"/>
        <end position="610"/>
    </location>
</feature>
<dbReference type="InterPro" id="IPR001610">
    <property type="entry name" value="PAC"/>
</dbReference>
<evidence type="ECO:0000259" key="12">
    <source>
        <dbReference type="PROSITE" id="PS50112"/>
    </source>
</evidence>
<dbReference type="NCBIfam" id="TIGR00229">
    <property type="entry name" value="sensory_box"/>
    <property type="match status" value="3"/>
</dbReference>
<dbReference type="Pfam" id="PF02518">
    <property type="entry name" value="HATPase_c"/>
    <property type="match status" value="1"/>
</dbReference>
<feature type="domain" description="PAC" evidence="13">
    <location>
        <begin position="204"/>
        <end position="254"/>
    </location>
</feature>
<evidence type="ECO:0000313" key="14">
    <source>
        <dbReference type="EMBL" id="RQP23543.1"/>
    </source>
</evidence>
<dbReference type="InterPro" id="IPR000014">
    <property type="entry name" value="PAS"/>
</dbReference>
<keyword evidence="3" id="KW-0597">Phosphoprotein</keyword>
<evidence type="ECO:0000259" key="13">
    <source>
        <dbReference type="PROSITE" id="PS50113"/>
    </source>
</evidence>
<dbReference type="FunFam" id="3.30.565.10:FF:000010">
    <property type="entry name" value="Sensor histidine kinase RcsC"/>
    <property type="match status" value="1"/>
</dbReference>
<feature type="domain" description="PAS" evidence="12">
    <location>
        <begin position="252"/>
        <end position="305"/>
    </location>
</feature>
<evidence type="ECO:0000256" key="5">
    <source>
        <dbReference type="ARBA" id="ARBA00022729"/>
    </source>
</evidence>
<dbReference type="PRINTS" id="PR00344">
    <property type="entry name" value="BCTRLSENSOR"/>
</dbReference>
<dbReference type="InterPro" id="IPR013767">
    <property type="entry name" value="PAS_fold"/>
</dbReference>
<proteinExistence type="predicted"/>
<evidence type="ECO:0000256" key="10">
    <source>
        <dbReference type="ARBA" id="ARBA00070152"/>
    </source>
</evidence>
<evidence type="ECO:0000256" key="8">
    <source>
        <dbReference type="ARBA" id="ARBA00023026"/>
    </source>
</evidence>
<dbReference type="InterPro" id="IPR036097">
    <property type="entry name" value="HisK_dim/P_sf"/>
</dbReference>
<dbReference type="PANTHER" id="PTHR43047">
    <property type="entry name" value="TWO-COMPONENT HISTIDINE PROTEIN KINASE"/>
    <property type="match status" value="1"/>
</dbReference>
<dbReference type="Gene3D" id="3.30.565.10">
    <property type="entry name" value="Histidine kinase-like ATPase, C-terminal domain"/>
    <property type="match status" value="1"/>
</dbReference>
<evidence type="ECO:0000256" key="6">
    <source>
        <dbReference type="ARBA" id="ARBA00022777"/>
    </source>
</evidence>
<dbReference type="Pfam" id="PF13426">
    <property type="entry name" value="PAS_9"/>
    <property type="match status" value="2"/>
</dbReference>
<dbReference type="Gene3D" id="3.30.450.20">
    <property type="entry name" value="PAS domain"/>
    <property type="match status" value="3"/>
</dbReference>
<evidence type="ECO:0000259" key="11">
    <source>
        <dbReference type="PROSITE" id="PS50109"/>
    </source>
</evidence>
<dbReference type="Pfam" id="PF00989">
    <property type="entry name" value="PAS"/>
    <property type="match status" value="1"/>
</dbReference>
<protein>
    <recommendedName>
        <fullName evidence="10">Virulence sensor protein BvgS</fullName>
        <ecNumber evidence="2">2.7.13.3</ecNumber>
    </recommendedName>
</protein>
<dbReference type="SUPFAM" id="SSF55874">
    <property type="entry name" value="ATPase domain of HSP90 chaperone/DNA topoisomerase II/histidine kinase"/>
    <property type="match status" value="1"/>
</dbReference>
<dbReference type="EC" id="2.7.13.3" evidence="2"/>
<dbReference type="GO" id="GO:0000155">
    <property type="term" value="F:phosphorelay sensor kinase activity"/>
    <property type="evidence" value="ECO:0007669"/>
    <property type="project" value="InterPro"/>
</dbReference>